<organism evidence="2 3">
    <name type="scientific">Agaricus bisporus var. burnettii</name>
    <dbReference type="NCBI Taxonomy" id="192524"/>
    <lineage>
        <taxon>Eukaryota</taxon>
        <taxon>Fungi</taxon>
        <taxon>Dikarya</taxon>
        <taxon>Basidiomycota</taxon>
        <taxon>Agaricomycotina</taxon>
        <taxon>Agaricomycetes</taxon>
        <taxon>Agaricomycetidae</taxon>
        <taxon>Agaricales</taxon>
        <taxon>Agaricineae</taxon>
        <taxon>Agaricaceae</taxon>
        <taxon>Agaricus</taxon>
    </lineage>
</organism>
<dbReference type="EMBL" id="JABXXO010000011">
    <property type="protein sequence ID" value="KAF7763683.1"/>
    <property type="molecule type" value="Genomic_DNA"/>
</dbReference>
<name>A0A8H7C5F0_AGABI</name>
<evidence type="ECO:0000313" key="3">
    <source>
        <dbReference type="Proteomes" id="UP000629468"/>
    </source>
</evidence>
<gene>
    <name evidence="2" type="ORF">Agabi119p4_8220</name>
</gene>
<reference evidence="2 3" key="1">
    <citation type="journal article" name="Sci. Rep.">
        <title>Telomere-to-telomere assembled and centromere annotated genomes of the two main subspecies of the button mushroom Agaricus bisporus reveal especially polymorphic chromosome ends.</title>
        <authorList>
            <person name="Sonnenberg A.S.M."/>
            <person name="Sedaghat-Telgerd N."/>
            <person name="Lavrijssen B."/>
            <person name="Ohm R.A."/>
            <person name="Hendrickx P.M."/>
            <person name="Scholtmeijer K."/>
            <person name="Baars J.J.P."/>
            <person name="van Peer A."/>
        </authorList>
    </citation>
    <scope>NUCLEOTIDE SEQUENCE [LARGE SCALE GENOMIC DNA]</scope>
    <source>
        <strain evidence="2 3">H119_p4</strain>
    </source>
</reference>
<proteinExistence type="predicted"/>
<sequence>MSSERSDADSAKDKTRGDEAPDDAKKFEPSLECPPAPRISTIELPPDEDDNMISGPSGPDDELPETLLFSDYGYAEPQK</sequence>
<evidence type="ECO:0000313" key="2">
    <source>
        <dbReference type="EMBL" id="KAF7763683.1"/>
    </source>
</evidence>
<evidence type="ECO:0000256" key="1">
    <source>
        <dbReference type="SAM" id="MobiDB-lite"/>
    </source>
</evidence>
<feature type="region of interest" description="Disordered" evidence="1">
    <location>
        <begin position="1"/>
        <end position="79"/>
    </location>
</feature>
<protein>
    <submittedName>
        <fullName evidence="2">Uncharacterized protein</fullName>
    </submittedName>
</protein>
<comment type="caution">
    <text evidence="2">The sequence shown here is derived from an EMBL/GenBank/DDBJ whole genome shotgun (WGS) entry which is preliminary data.</text>
</comment>
<feature type="compositionally biased region" description="Basic and acidic residues" evidence="1">
    <location>
        <begin position="1"/>
        <end position="29"/>
    </location>
</feature>
<dbReference type="AlphaFoldDB" id="A0A8H7C5F0"/>
<dbReference type="Proteomes" id="UP000629468">
    <property type="component" value="Unassembled WGS sequence"/>
</dbReference>
<accession>A0A8H7C5F0</accession>